<organism evidence="1 2">
    <name type="scientific">Cotesia congregata</name>
    <name type="common">Parasitoid wasp</name>
    <name type="synonym">Apanteles congregatus</name>
    <dbReference type="NCBI Taxonomy" id="51543"/>
    <lineage>
        <taxon>Eukaryota</taxon>
        <taxon>Metazoa</taxon>
        <taxon>Ecdysozoa</taxon>
        <taxon>Arthropoda</taxon>
        <taxon>Hexapoda</taxon>
        <taxon>Insecta</taxon>
        <taxon>Pterygota</taxon>
        <taxon>Neoptera</taxon>
        <taxon>Endopterygota</taxon>
        <taxon>Hymenoptera</taxon>
        <taxon>Apocrita</taxon>
        <taxon>Ichneumonoidea</taxon>
        <taxon>Braconidae</taxon>
        <taxon>Microgastrinae</taxon>
        <taxon>Cotesia</taxon>
    </lineage>
</organism>
<feature type="non-terminal residue" evidence="1">
    <location>
        <position position="443"/>
    </location>
</feature>
<dbReference type="EMBL" id="CAJNRD030001123">
    <property type="protein sequence ID" value="CAG5102570.1"/>
    <property type="molecule type" value="Genomic_DNA"/>
</dbReference>
<evidence type="ECO:0000313" key="1">
    <source>
        <dbReference type="EMBL" id="CAG5102570.1"/>
    </source>
</evidence>
<comment type="caution">
    <text evidence="1">The sequence shown here is derived from an EMBL/GenBank/DDBJ whole genome shotgun (WGS) entry which is preliminary data.</text>
</comment>
<name>A0A8J2HMK8_COTCN</name>
<gene>
    <name evidence="1" type="ORF">HICCMSTLAB_LOCUS11081</name>
</gene>
<dbReference type="AlphaFoldDB" id="A0A8J2HMK8"/>
<protein>
    <submittedName>
        <fullName evidence="1">Uncharacterized protein</fullName>
    </submittedName>
</protein>
<accession>A0A8J2HMK8</accession>
<evidence type="ECO:0000313" key="2">
    <source>
        <dbReference type="Proteomes" id="UP000786811"/>
    </source>
</evidence>
<dbReference type="OrthoDB" id="7699805at2759"/>
<sequence length="443" mass="51478">PMEIILIYLSDTSGYNYLPARNQRSIESNIRLDLRNMDIDDKDPNELTSIFLTAVIDSLNEFAPFTERKLYRQKKPWLTKDLKLELHNRDTIYKQARRTGNLNLLSLYKKLRSELKIKICDARDNYFKNVLEESAQGSDIWSKLKKLGIIKPRQSSPLDHFDANLLNNFYASTVTKYPSCDKNFVFDLPNHHTKQLYEAADKLTVDAQSVADWARENDLQLNFNKTKVMILGSKGKLKLLDGFDLPPIIVDGNVIAYVDTTKHLGIELSNNLSWNAHTSQISRKAYAALNSLNTIRFIFNLKRDEHITPYRQDLRWLSIWMHRIYSLVCYFYKLLQTGEPKYLRKLFCDEDESVRRSDRLAQNNNNIIFRIPNFHSVVFERSFIVSAIRLWQELPLDVISSLSIGSFKLKMLNYLLDLKAGGKDELVGVVNLVNIVKSRFVNL</sequence>
<dbReference type="Proteomes" id="UP000786811">
    <property type="component" value="Unassembled WGS sequence"/>
</dbReference>
<reference evidence="1" key="1">
    <citation type="submission" date="2021-04" db="EMBL/GenBank/DDBJ databases">
        <authorList>
            <person name="Chebbi M.A.C M."/>
        </authorList>
    </citation>
    <scope>NUCLEOTIDE SEQUENCE</scope>
</reference>
<proteinExistence type="predicted"/>
<keyword evidence="2" id="KW-1185">Reference proteome</keyword>